<evidence type="ECO:0000313" key="3">
    <source>
        <dbReference type="EMBL" id="KIJ32329.1"/>
    </source>
</evidence>
<sequence length="685" mass="74286">MSRPITRPATTLPRTASYTVNTQTRVLDTEAGRILCLADIRGRISTLNELAEETKANAIIHTGDFGFFESSSLDRINDRTLRHLIQYSPLIAPAQRNSLLQQETTTASIRNAVVSSPTHLLSEFPLLLSGTIKLSVPVYTVWGACEDVAIIEKFRAGQYEIPNLNILDEATTRCIDVGGIKLRLFGLGGALVPHKLFDNGEGEATIAGGSGVMWTTALQIGELIDTAQRVFDQTETRLLVTHAAPGREGLIAQLALILKADLTISAGLHFRYASSYNEFSVQNDLDGFRRKLLTGKDSFDKVWENVKPQVEAVIDENQRILLDKVLALIERIPATGPSHGQSVGEESSWKNCWNWNLCDAANGHLVLDIKGGRVSAELKSQGFNYAYRRTVTPTTSAPTPHSVTSALPQQQQTKPTTPVPGAISQSNGTPINVATSPAPPSQPESVNGSVRAANGTPPGSDTARDRQQAKKQQRREKEKERKKEDKDAEADKQHQPKASTSSAVPSQDQETATPFSPTDSNNGARTPTGTRPKRQHHPWTLFIKLPGPCTDMDIREFFQDAKDGITAIKFPNSHFGRARVAFIEFGDEEAMKGGLAKHAEKLKDQVINVTIADERERERPSDRGGFGGRGGGRGGRGGGFAQRAAAQAGLVRPSSRNAPRRTENGDANNKLAGSNDGPAPAPKES</sequence>
<dbReference type="InterPro" id="IPR029052">
    <property type="entry name" value="Metallo-depent_PP-like"/>
</dbReference>
<gene>
    <name evidence="3" type="ORF">M422DRAFT_184543</name>
</gene>
<feature type="compositionally biased region" description="Gly residues" evidence="1">
    <location>
        <begin position="624"/>
        <end position="640"/>
    </location>
</feature>
<dbReference type="PANTHER" id="PTHR31987:SF11">
    <property type="entry name" value="DUF2433 DOMAIN-CONTAINING PROTEIN"/>
    <property type="match status" value="1"/>
</dbReference>
<feature type="compositionally biased region" description="Polar residues" evidence="1">
    <location>
        <begin position="496"/>
        <end position="529"/>
    </location>
</feature>
<feature type="region of interest" description="Disordered" evidence="1">
    <location>
        <begin position="612"/>
        <end position="685"/>
    </location>
</feature>
<dbReference type="SUPFAM" id="SSF56300">
    <property type="entry name" value="Metallo-dependent phosphatases"/>
    <property type="match status" value="1"/>
</dbReference>
<dbReference type="SMART" id="SM00360">
    <property type="entry name" value="RRM"/>
    <property type="match status" value="1"/>
</dbReference>
<proteinExistence type="predicted"/>
<dbReference type="GO" id="GO:0003723">
    <property type="term" value="F:RNA binding"/>
    <property type="evidence" value="ECO:0007669"/>
    <property type="project" value="InterPro"/>
</dbReference>
<dbReference type="InterPro" id="IPR018829">
    <property type="entry name" value="DUF2433"/>
</dbReference>
<keyword evidence="4" id="KW-1185">Reference proteome</keyword>
<dbReference type="SUPFAM" id="SSF54928">
    <property type="entry name" value="RNA-binding domain, RBD"/>
    <property type="match status" value="1"/>
</dbReference>
<dbReference type="Gene3D" id="3.30.70.330">
    <property type="match status" value="1"/>
</dbReference>
<dbReference type="InterPro" id="IPR035979">
    <property type="entry name" value="RBD_domain_sf"/>
</dbReference>
<dbReference type="InterPro" id="IPR000504">
    <property type="entry name" value="RRM_dom"/>
</dbReference>
<dbReference type="PANTHER" id="PTHR31987">
    <property type="entry name" value="GLUTAMINASE A-RELATED"/>
    <property type="match status" value="1"/>
</dbReference>
<dbReference type="EMBL" id="KN837228">
    <property type="protein sequence ID" value="KIJ32329.1"/>
    <property type="molecule type" value="Genomic_DNA"/>
</dbReference>
<dbReference type="Pfam" id="PF10360">
    <property type="entry name" value="DUF2433"/>
    <property type="match status" value="1"/>
</dbReference>
<dbReference type="AlphaFoldDB" id="A0A0C9UCE2"/>
<feature type="compositionally biased region" description="Polar residues" evidence="1">
    <location>
        <begin position="423"/>
        <end position="435"/>
    </location>
</feature>
<feature type="compositionally biased region" description="Basic and acidic residues" evidence="1">
    <location>
        <begin position="475"/>
        <end position="494"/>
    </location>
</feature>
<evidence type="ECO:0000313" key="4">
    <source>
        <dbReference type="Proteomes" id="UP000054279"/>
    </source>
</evidence>
<accession>A0A0C9UCE2</accession>
<protein>
    <recommendedName>
        <fullName evidence="2">RRM domain-containing protein</fullName>
    </recommendedName>
</protein>
<dbReference type="InterPro" id="IPR052743">
    <property type="entry name" value="Glutaminase_GtaA"/>
</dbReference>
<feature type="compositionally biased region" description="Polar residues" evidence="1">
    <location>
        <begin position="392"/>
        <end position="407"/>
    </location>
</feature>
<feature type="compositionally biased region" description="Basic and acidic residues" evidence="1">
    <location>
        <begin position="612"/>
        <end position="622"/>
    </location>
</feature>
<dbReference type="HOGENOM" id="CLU_016583_0_1_1"/>
<organism evidence="3 4">
    <name type="scientific">Sphaerobolus stellatus (strain SS14)</name>
    <dbReference type="NCBI Taxonomy" id="990650"/>
    <lineage>
        <taxon>Eukaryota</taxon>
        <taxon>Fungi</taxon>
        <taxon>Dikarya</taxon>
        <taxon>Basidiomycota</taxon>
        <taxon>Agaricomycotina</taxon>
        <taxon>Agaricomycetes</taxon>
        <taxon>Phallomycetidae</taxon>
        <taxon>Geastrales</taxon>
        <taxon>Sphaerobolaceae</taxon>
        <taxon>Sphaerobolus</taxon>
    </lineage>
</organism>
<feature type="domain" description="RRM" evidence="2">
    <location>
        <begin position="540"/>
        <end position="610"/>
    </location>
</feature>
<feature type="region of interest" description="Disordered" evidence="1">
    <location>
        <begin position="392"/>
        <end position="536"/>
    </location>
</feature>
<evidence type="ECO:0000256" key="1">
    <source>
        <dbReference type="SAM" id="MobiDB-lite"/>
    </source>
</evidence>
<reference evidence="3 4" key="1">
    <citation type="submission" date="2014-06" db="EMBL/GenBank/DDBJ databases">
        <title>Evolutionary Origins and Diversification of the Mycorrhizal Mutualists.</title>
        <authorList>
            <consortium name="DOE Joint Genome Institute"/>
            <consortium name="Mycorrhizal Genomics Consortium"/>
            <person name="Kohler A."/>
            <person name="Kuo A."/>
            <person name="Nagy L.G."/>
            <person name="Floudas D."/>
            <person name="Copeland A."/>
            <person name="Barry K.W."/>
            <person name="Cichocki N."/>
            <person name="Veneault-Fourrey C."/>
            <person name="LaButti K."/>
            <person name="Lindquist E.A."/>
            <person name="Lipzen A."/>
            <person name="Lundell T."/>
            <person name="Morin E."/>
            <person name="Murat C."/>
            <person name="Riley R."/>
            <person name="Ohm R."/>
            <person name="Sun H."/>
            <person name="Tunlid A."/>
            <person name="Henrissat B."/>
            <person name="Grigoriev I.V."/>
            <person name="Hibbett D.S."/>
            <person name="Martin F."/>
        </authorList>
    </citation>
    <scope>NUCLEOTIDE SEQUENCE [LARGE SCALE GENOMIC DNA]</scope>
    <source>
        <strain evidence="3 4">SS14</strain>
    </source>
</reference>
<dbReference type="OrthoDB" id="3918848at2759"/>
<evidence type="ECO:0000259" key="2">
    <source>
        <dbReference type="SMART" id="SM00360"/>
    </source>
</evidence>
<dbReference type="InterPro" id="IPR012677">
    <property type="entry name" value="Nucleotide-bd_a/b_plait_sf"/>
</dbReference>
<feature type="compositionally biased region" description="Low complexity" evidence="1">
    <location>
        <begin position="408"/>
        <end position="420"/>
    </location>
</feature>
<name>A0A0C9UCE2_SPHS4</name>
<dbReference type="Proteomes" id="UP000054279">
    <property type="component" value="Unassembled WGS sequence"/>
</dbReference>